<dbReference type="Gene3D" id="2.60.40.60">
    <property type="entry name" value="Cadherins"/>
    <property type="match status" value="2"/>
</dbReference>
<dbReference type="InterPro" id="IPR020894">
    <property type="entry name" value="Cadherin_CS"/>
</dbReference>
<evidence type="ECO:0000256" key="3">
    <source>
        <dbReference type="ARBA" id="ARBA00022737"/>
    </source>
</evidence>
<evidence type="ECO:0000259" key="10">
    <source>
        <dbReference type="PROSITE" id="PS50268"/>
    </source>
</evidence>
<dbReference type="PROSITE" id="PS50268">
    <property type="entry name" value="CADHERIN_2"/>
    <property type="match status" value="2"/>
</dbReference>
<evidence type="ECO:0000256" key="5">
    <source>
        <dbReference type="ARBA" id="ARBA00022989"/>
    </source>
</evidence>
<dbReference type="PROSITE" id="PS00232">
    <property type="entry name" value="CADHERIN_1"/>
    <property type="match status" value="1"/>
</dbReference>
<evidence type="ECO:0000256" key="8">
    <source>
        <dbReference type="PROSITE-ProRule" id="PRU00043"/>
    </source>
</evidence>
<dbReference type="GO" id="GO:0005509">
    <property type="term" value="F:calcium ion binding"/>
    <property type="evidence" value="ECO:0007669"/>
    <property type="project" value="UniProtKB-UniRule"/>
</dbReference>
<dbReference type="PANTHER" id="PTHR24028:SF310">
    <property type="entry name" value="NEURAL-CADHERIN-LIKE PROTEIN"/>
    <property type="match status" value="1"/>
</dbReference>
<dbReference type="InterPro" id="IPR002126">
    <property type="entry name" value="Cadherin-like_dom"/>
</dbReference>
<dbReference type="GO" id="GO:0005886">
    <property type="term" value="C:plasma membrane"/>
    <property type="evidence" value="ECO:0007669"/>
    <property type="project" value="InterPro"/>
</dbReference>
<dbReference type="CDD" id="cd11304">
    <property type="entry name" value="Cadherin_repeat"/>
    <property type="match status" value="2"/>
</dbReference>
<dbReference type="PRINTS" id="PR00205">
    <property type="entry name" value="CADHERIN"/>
</dbReference>
<dbReference type="Proteomes" id="UP001108240">
    <property type="component" value="Unplaced"/>
</dbReference>
<keyword evidence="9" id="KW-0732">Signal</keyword>
<dbReference type="GeneTree" id="ENSGT00940000171169"/>
<dbReference type="AlphaFoldDB" id="A0A9J7X2S0"/>
<dbReference type="GO" id="GO:0007156">
    <property type="term" value="P:homophilic cell adhesion via plasma membrane adhesion molecules"/>
    <property type="evidence" value="ECO:0007669"/>
    <property type="project" value="InterPro"/>
</dbReference>
<keyword evidence="12" id="KW-1185">Reference proteome</keyword>
<evidence type="ECO:0000256" key="1">
    <source>
        <dbReference type="ARBA" id="ARBA00004167"/>
    </source>
</evidence>
<keyword evidence="2" id="KW-0812">Transmembrane</keyword>
<organism evidence="11 12">
    <name type="scientific">Cyprinus carpio carpio</name>
    <dbReference type="NCBI Taxonomy" id="630221"/>
    <lineage>
        <taxon>Eukaryota</taxon>
        <taxon>Metazoa</taxon>
        <taxon>Chordata</taxon>
        <taxon>Craniata</taxon>
        <taxon>Vertebrata</taxon>
        <taxon>Euteleostomi</taxon>
        <taxon>Actinopterygii</taxon>
        <taxon>Neopterygii</taxon>
        <taxon>Teleostei</taxon>
        <taxon>Ostariophysi</taxon>
        <taxon>Cypriniformes</taxon>
        <taxon>Cyprinidae</taxon>
        <taxon>Cyprininae</taxon>
        <taxon>Cyprinus</taxon>
    </lineage>
</organism>
<dbReference type="Ensembl" id="ENSCCRT00000135997.1">
    <property type="protein sequence ID" value="ENSCCRP00000101787.1"/>
    <property type="gene ID" value="ENSCCRG00000070921.1"/>
</dbReference>
<name>A0A9J7X2S0_CYPCA</name>
<sequence>MALFSVLIILACLHVDSVTSAIGSTEVNCLSGSNIPLGRTDEGYEGDIEIITNISPDVRLVLEPHLGTVAMKYVELVYSDGDLTATVRTIKPLDAEEIKMSAEALYYSVSCVRGPKNVRSLYVLDVNDNPPIFQSKSYSGGVSDGTPVGWVVQRVKAIDKDVTTENKRLTYSILPPVPDNFEVRYYPQENAANIELTKPVNYNDVQQYVFIVEAKDIGGLSDTTTVTLTVEDFDNLNPYFDHCLYKASIEENQVGLFSDITPEPIKAQDGDTGINEPVVYSITSVIPNEYQNSFEIDRNSGVISVTTALDREQTGQIAVFIQAAQQDDASKTADAVVLVTIVDVIDNLPKFDQVWNLEEDWRGTESKLLEVQCEVSDVSDDLGCCDVCWRWSFIKSKVNAAIYQKILEHFMLLSADKLYGDADFIFQQDFSTCTQCQNHFQVVC</sequence>
<comment type="subcellular location">
    <subcellularLocation>
        <location evidence="1">Membrane</location>
        <topology evidence="1">Single-pass membrane protein</topology>
    </subcellularLocation>
</comment>
<dbReference type="SUPFAM" id="SSF49313">
    <property type="entry name" value="Cadherin-like"/>
    <property type="match status" value="2"/>
</dbReference>
<keyword evidence="5" id="KW-1133">Transmembrane helix</keyword>
<dbReference type="GO" id="GO:0009653">
    <property type="term" value="P:anatomical structure morphogenesis"/>
    <property type="evidence" value="ECO:0007669"/>
    <property type="project" value="UniProtKB-ARBA"/>
</dbReference>
<feature type="domain" description="Cadherin" evidence="10">
    <location>
        <begin position="134"/>
        <end position="240"/>
    </location>
</feature>
<accession>A0A9J7X2S0</accession>
<evidence type="ECO:0000256" key="4">
    <source>
        <dbReference type="ARBA" id="ARBA00022837"/>
    </source>
</evidence>
<evidence type="ECO:0000256" key="7">
    <source>
        <dbReference type="ARBA" id="ARBA00023180"/>
    </source>
</evidence>
<evidence type="ECO:0000256" key="2">
    <source>
        <dbReference type="ARBA" id="ARBA00022692"/>
    </source>
</evidence>
<keyword evidence="6" id="KW-0472">Membrane</keyword>
<dbReference type="SMART" id="SM00112">
    <property type="entry name" value="CA"/>
    <property type="match status" value="2"/>
</dbReference>
<reference evidence="11" key="1">
    <citation type="submission" date="2025-08" db="UniProtKB">
        <authorList>
            <consortium name="Ensembl"/>
        </authorList>
    </citation>
    <scope>IDENTIFICATION</scope>
</reference>
<protein>
    <recommendedName>
        <fullName evidence="10">Cadherin domain-containing protein</fullName>
    </recommendedName>
</protein>
<dbReference type="Pfam" id="PF00028">
    <property type="entry name" value="Cadherin"/>
    <property type="match status" value="2"/>
</dbReference>
<feature type="chain" id="PRO_5039924603" description="Cadherin domain-containing protein" evidence="9">
    <location>
        <begin position="22"/>
        <end position="444"/>
    </location>
</feature>
<evidence type="ECO:0000256" key="9">
    <source>
        <dbReference type="SAM" id="SignalP"/>
    </source>
</evidence>
<feature type="signal peptide" evidence="9">
    <location>
        <begin position="1"/>
        <end position="21"/>
    </location>
</feature>
<evidence type="ECO:0000313" key="12">
    <source>
        <dbReference type="Proteomes" id="UP001108240"/>
    </source>
</evidence>
<proteinExistence type="predicted"/>
<dbReference type="InterPro" id="IPR015919">
    <property type="entry name" value="Cadherin-like_sf"/>
</dbReference>
<evidence type="ECO:0000256" key="6">
    <source>
        <dbReference type="ARBA" id="ARBA00023136"/>
    </source>
</evidence>
<dbReference type="PANTHER" id="PTHR24028">
    <property type="entry name" value="CADHERIN-87A"/>
    <property type="match status" value="1"/>
</dbReference>
<evidence type="ECO:0000313" key="11">
    <source>
        <dbReference type="Ensembl" id="ENSCCRP00000101787.1"/>
    </source>
</evidence>
<keyword evidence="4 8" id="KW-0106">Calcium</keyword>
<feature type="domain" description="Cadherin" evidence="10">
    <location>
        <begin position="241"/>
        <end position="351"/>
    </location>
</feature>
<keyword evidence="3" id="KW-0677">Repeat</keyword>
<dbReference type="InterPro" id="IPR050174">
    <property type="entry name" value="Protocadherin/Cadherin-CA"/>
</dbReference>
<reference evidence="11" key="2">
    <citation type="submission" date="2025-09" db="UniProtKB">
        <authorList>
            <consortium name="Ensembl"/>
        </authorList>
    </citation>
    <scope>IDENTIFICATION</scope>
</reference>
<keyword evidence="7" id="KW-0325">Glycoprotein</keyword>